<feature type="transmembrane region" description="Helical" evidence="5">
    <location>
        <begin position="39"/>
        <end position="59"/>
    </location>
</feature>
<feature type="transmembrane region" description="Helical" evidence="5">
    <location>
        <begin position="71"/>
        <end position="88"/>
    </location>
</feature>
<dbReference type="PANTHER" id="PTHR31465">
    <property type="entry name" value="PROTEIN RTA1-RELATED"/>
    <property type="match status" value="1"/>
</dbReference>
<evidence type="ECO:0000256" key="2">
    <source>
        <dbReference type="ARBA" id="ARBA00022692"/>
    </source>
</evidence>
<gene>
    <name evidence="6" type="ORF">LTR97_012876</name>
</gene>
<feature type="transmembrane region" description="Helical" evidence="5">
    <location>
        <begin position="186"/>
        <end position="203"/>
    </location>
</feature>
<name>A0AAN7ZYC7_9PEZI</name>
<feature type="transmembrane region" description="Helical" evidence="5">
    <location>
        <begin position="137"/>
        <end position="159"/>
    </location>
</feature>
<keyword evidence="3 5" id="KW-1133">Transmembrane helix</keyword>
<accession>A0AAN7ZYC7</accession>
<comment type="caution">
    <text evidence="6">The sequence shown here is derived from an EMBL/GenBank/DDBJ whole genome shotgun (WGS) entry which is preliminary data.</text>
</comment>
<keyword evidence="4 5" id="KW-0472">Membrane</keyword>
<protein>
    <recommendedName>
        <fullName evidence="8">RTA1 like protein</fullName>
    </recommendedName>
</protein>
<feature type="transmembrane region" description="Helical" evidence="5">
    <location>
        <begin position="12"/>
        <end position="32"/>
    </location>
</feature>
<dbReference type="AlphaFoldDB" id="A0AAN7ZYC7"/>
<organism evidence="6 7">
    <name type="scientific">Elasticomyces elasticus</name>
    <dbReference type="NCBI Taxonomy" id="574655"/>
    <lineage>
        <taxon>Eukaryota</taxon>
        <taxon>Fungi</taxon>
        <taxon>Dikarya</taxon>
        <taxon>Ascomycota</taxon>
        <taxon>Pezizomycotina</taxon>
        <taxon>Dothideomycetes</taxon>
        <taxon>Dothideomycetidae</taxon>
        <taxon>Mycosphaerellales</taxon>
        <taxon>Teratosphaeriaceae</taxon>
        <taxon>Elasticomyces</taxon>
    </lineage>
</organism>
<evidence type="ECO:0000256" key="1">
    <source>
        <dbReference type="ARBA" id="ARBA00004141"/>
    </source>
</evidence>
<comment type="subcellular location">
    <subcellularLocation>
        <location evidence="1">Membrane</location>
        <topology evidence="1">Multi-pass membrane protein</topology>
    </subcellularLocation>
</comment>
<evidence type="ECO:0008006" key="8">
    <source>
        <dbReference type="Google" id="ProtNLM"/>
    </source>
</evidence>
<evidence type="ECO:0000256" key="5">
    <source>
        <dbReference type="SAM" id="Phobius"/>
    </source>
</evidence>
<proteinExistence type="predicted"/>
<dbReference type="EMBL" id="JAVRQU010000031">
    <property type="protein sequence ID" value="KAK5689536.1"/>
    <property type="molecule type" value="Genomic_DNA"/>
</dbReference>
<evidence type="ECO:0000256" key="3">
    <source>
        <dbReference type="ARBA" id="ARBA00022989"/>
    </source>
</evidence>
<keyword evidence="2 5" id="KW-0812">Transmembrane</keyword>
<dbReference type="PANTHER" id="PTHR31465:SF1">
    <property type="entry name" value="PROTEIN RTA1-RELATED"/>
    <property type="match status" value="1"/>
</dbReference>
<dbReference type="Proteomes" id="UP001310594">
    <property type="component" value="Unassembled WGS sequence"/>
</dbReference>
<feature type="transmembrane region" description="Helical" evidence="5">
    <location>
        <begin position="223"/>
        <end position="242"/>
    </location>
</feature>
<reference evidence="6" key="1">
    <citation type="submission" date="2023-08" db="EMBL/GenBank/DDBJ databases">
        <title>Black Yeasts Isolated from many extreme environments.</title>
        <authorList>
            <person name="Coleine C."/>
            <person name="Stajich J.E."/>
            <person name="Selbmann L."/>
        </authorList>
    </citation>
    <scope>NUCLEOTIDE SEQUENCE</scope>
    <source>
        <strain evidence="6">CCFEE 5810</strain>
    </source>
</reference>
<sequence>MVYYKYYHYDPSLAASVLFAILFGITTAWHMLQLAKSRSWYFIPVLLGGIFEIVGYAARAVSHSQAPELTLGPYVIETLLLLVAPPLVDGEKYSLIRKKFLAKSFVASDLICFFVQLGGAGLMSSSHATTAATGSHIVLAGLLVQILIFGFFVLVAAVFHRRMKAEPTAKVASIATLKNKTQWQKYLYLLYGTSALVLVRNVARVAEFIEGFEGFIILHEVFLYVFDAVPMLVVSFAFNFWYPGQFAGKPEAEDGVEMTS</sequence>
<feature type="transmembrane region" description="Helical" evidence="5">
    <location>
        <begin position="100"/>
        <end position="117"/>
    </location>
</feature>
<evidence type="ECO:0000313" key="7">
    <source>
        <dbReference type="Proteomes" id="UP001310594"/>
    </source>
</evidence>
<evidence type="ECO:0000256" key="4">
    <source>
        <dbReference type="ARBA" id="ARBA00023136"/>
    </source>
</evidence>
<evidence type="ECO:0000313" key="6">
    <source>
        <dbReference type="EMBL" id="KAK5689536.1"/>
    </source>
</evidence>
<dbReference type="InterPro" id="IPR007568">
    <property type="entry name" value="RTA1"/>
</dbReference>
<dbReference type="Pfam" id="PF04479">
    <property type="entry name" value="RTA1"/>
    <property type="match status" value="1"/>
</dbReference>
<dbReference type="GO" id="GO:0016020">
    <property type="term" value="C:membrane"/>
    <property type="evidence" value="ECO:0007669"/>
    <property type="project" value="UniProtKB-SubCell"/>
</dbReference>